<gene>
    <name evidence="2" type="ORF">OG549_08815</name>
</gene>
<evidence type="ECO:0000313" key="2">
    <source>
        <dbReference type="EMBL" id="WTW60736.1"/>
    </source>
</evidence>
<dbReference type="EMBL" id="CP108318">
    <property type="protein sequence ID" value="WTW60736.1"/>
    <property type="molecule type" value="Genomic_DNA"/>
</dbReference>
<sequence>MRQFAVAASSFALVAGAMIVGTGAAHAATTCSQSYLPLQDRACQPGALNPAVTQDTICVSGYSSSIRPSTSYTNALKVQQIGEYGYEDTDTADYEEDHLIPLSLGGNPKSPRHRPTLLPPYTTWKSAIIATGEPSG</sequence>
<feature type="signal peptide" evidence="1">
    <location>
        <begin position="1"/>
        <end position="27"/>
    </location>
</feature>
<keyword evidence="1" id="KW-0732">Signal</keyword>
<name>A0AAU2UZY1_9ACTN</name>
<dbReference type="AlphaFoldDB" id="A0AAU2UZY1"/>
<organism evidence="2">
    <name type="scientific">Streptomyces sp. NBC_00003</name>
    <dbReference type="NCBI Taxonomy" id="2903608"/>
    <lineage>
        <taxon>Bacteria</taxon>
        <taxon>Bacillati</taxon>
        <taxon>Actinomycetota</taxon>
        <taxon>Actinomycetes</taxon>
        <taxon>Kitasatosporales</taxon>
        <taxon>Streptomycetaceae</taxon>
        <taxon>Streptomyces</taxon>
    </lineage>
</organism>
<feature type="chain" id="PRO_5043737791" evidence="1">
    <location>
        <begin position="28"/>
        <end position="136"/>
    </location>
</feature>
<evidence type="ECO:0000256" key="1">
    <source>
        <dbReference type="SAM" id="SignalP"/>
    </source>
</evidence>
<accession>A0AAU2UZY1</accession>
<proteinExistence type="predicted"/>
<reference evidence="2" key="1">
    <citation type="submission" date="2022-10" db="EMBL/GenBank/DDBJ databases">
        <title>The complete genomes of actinobacterial strains from the NBC collection.</title>
        <authorList>
            <person name="Joergensen T.S."/>
            <person name="Alvarez Arevalo M."/>
            <person name="Sterndorff E.B."/>
            <person name="Faurdal D."/>
            <person name="Vuksanovic O."/>
            <person name="Mourched A.-S."/>
            <person name="Charusanti P."/>
            <person name="Shaw S."/>
            <person name="Blin K."/>
            <person name="Weber T."/>
        </authorList>
    </citation>
    <scope>NUCLEOTIDE SEQUENCE</scope>
    <source>
        <strain evidence="2">NBC_00003</strain>
    </source>
</reference>
<protein>
    <submittedName>
        <fullName evidence="2">Uncharacterized protein</fullName>
    </submittedName>
</protein>